<keyword evidence="4 10" id="KW-0315">Glutamine amidotransferase</keyword>
<accession>A0A494ZXA5</accession>
<dbReference type="UniPathway" id="UPA00245"/>
<dbReference type="InterPro" id="IPR002161">
    <property type="entry name" value="PdxT/SNO"/>
</dbReference>
<evidence type="ECO:0000256" key="1">
    <source>
        <dbReference type="ARBA" id="ARBA00008345"/>
    </source>
</evidence>
<dbReference type="HAMAP" id="MF_01615">
    <property type="entry name" value="PdxT"/>
    <property type="match status" value="1"/>
</dbReference>
<dbReference type="Gene3D" id="3.40.50.880">
    <property type="match status" value="1"/>
</dbReference>
<dbReference type="NCBIfam" id="TIGR03800">
    <property type="entry name" value="PLP_synth_Pdx2"/>
    <property type="match status" value="1"/>
</dbReference>
<feature type="binding site" evidence="10 12">
    <location>
        <begin position="138"/>
        <end position="139"/>
    </location>
    <ligand>
        <name>L-glutamine</name>
        <dbReference type="ChEBI" id="CHEBI:58359"/>
    </ligand>
</feature>
<evidence type="ECO:0000256" key="3">
    <source>
        <dbReference type="ARBA" id="ARBA00022898"/>
    </source>
</evidence>
<dbReference type="GO" id="GO:1903600">
    <property type="term" value="C:glutaminase complex"/>
    <property type="evidence" value="ECO:0007669"/>
    <property type="project" value="TreeGrafter"/>
</dbReference>
<dbReference type="OrthoDB" id="9810320at2"/>
<evidence type="ECO:0000256" key="8">
    <source>
        <dbReference type="ARBA" id="ARBA00054599"/>
    </source>
</evidence>
<dbReference type="InterPro" id="IPR029062">
    <property type="entry name" value="Class_I_gatase-like"/>
</dbReference>
<feature type="active site" description="Charge relay system" evidence="10 11">
    <location>
        <position position="176"/>
    </location>
</feature>
<feature type="active site" description="Nucleophile" evidence="10 11">
    <location>
        <position position="83"/>
    </location>
</feature>
<dbReference type="CDD" id="cd01749">
    <property type="entry name" value="GATase1_PB"/>
    <property type="match status" value="1"/>
</dbReference>
<dbReference type="EC" id="3.5.1.2" evidence="10"/>
<dbReference type="GO" id="GO:0042823">
    <property type="term" value="P:pyridoxal phosphate biosynthetic process"/>
    <property type="evidence" value="ECO:0007669"/>
    <property type="project" value="UniProtKB-UniRule"/>
</dbReference>
<evidence type="ECO:0000256" key="5">
    <source>
        <dbReference type="ARBA" id="ARBA00023239"/>
    </source>
</evidence>
<evidence type="ECO:0000256" key="12">
    <source>
        <dbReference type="PIRSR" id="PIRSR005639-2"/>
    </source>
</evidence>
<sequence>MRNDELTIGILGLQGAISEHLNHIKSLGAKGVIIKKPVQLEDIDGLILPGGESTTMRKLIDRYGFLEPLKNFSKLGKPIFGTCAGMVLVAKEITDSTESHLHLMDVRVKRNAFGRQRDSFEAYLDIKGLKDPFHAVFIRAPYIDSANKNVEILATFDDHIVAARQNHLLVSAFHPELTEDNRFLELFVHMVKNQKAASIY</sequence>
<evidence type="ECO:0000256" key="2">
    <source>
        <dbReference type="ARBA" id="ARBA00022801"/>
    </source>
</evidence>
<dbReference type="FunFam" id="3.40.50.880:FF:000010">
    <property type="entry name" value="uncharacterized protein LOC100176842 isoform X2"/>
    <property type="match status" value="1"/>
</dbReference>
<gene>
    <name evidence="10 13" type="primary">pdxT</name>
    <name evidence="13" type="ORF">D8M06_13840</name>
</gene>
<keyword evidence="5 10" id="KW-0456">Lyase</keyword>
<feature type="binding site" evidence="10 12">
    <location>
        <begin position="51"/>
        <end position="53"/>
    </location>
    <ligand>
        <name>L-glutamine</name>
        <dbReference type="ChEBI" id="CHEBI:58359"/>
    </ligand>
</feature>
<evidence type="ECO:0000256" key="4">
    <source>
        <dbReference type="ARBA" id="ARBA00022962"/>
    </source>
</evidence>
<comment type="catalytic activity">
    <reaction evidence="7 10">
        <text>L-glutamine + H2O = L-glutamate + NH4(+)</text>
        <dbReference type="Rhea" id="RHEA:15889"/>
        <dbReference type="ChEBI" id="CHEBI:15377"/>
        <dbReference type="ChEBI" id="CHEBI:28938"/>
        <dbReference type="ChEBI" id="CHEBI:29985"/>
        <dbReference type="ChEBI" id="CHEBI:58359"/>
        <dbReference type="EC" id="3.5.1.2"/>
    </reaction>
</comment>
<comment type="pathway">
    <text evidence="10">Cofactor biosynthesis; pyridoxal 5'-phosphate biosynthesis.</text>
</comment>
<dbReference type="Proteomes" id="UP000269301">
    <property type="component" value="Unassembled WGS sequence"/>
</dbReference>
<protein>
    <recommendedName>
        <fullName evidence="10">Pyridoxal 5'-phosphate synthase subunit PdxT</fullName>
        <ecNumber evidence="10">4.3.3.6</ecNumber>
    </recommendedName>
    <alternativeName>
        <fullName evidence="10">Pdx2</fullName>
    </alternativeName>
    <alternativeName>
        <fullName evidence="10">Pyridoxal 5'-phosphate synthase glutaminase subunit</fullName>
        <ecNumber evidence="10">3.5.1.2</ecNumber>
    </alternativeName>
</protein>
<feature type="active site" description="Charge relay system" evidence="10 11">
    <location>
        <position position="174"/>
    </location>
</feature>
<dbReference type="GO" id="GO:0008614">
    <property type="term" value="P:pyridoxine metabolic process"/>
    <property type="evidence" value="ECO:0007669"/>
    <property type="project" value="TreeGrafter"/>
</dbReference>
<keyword evidence="14" id="KW-1185">Reference proteome</keyword>
<dbReference type="EC" id="4.3.3.6" evidence="10"/>
<evidence type="ECO:0000313" key="13">
    <source>
        <dbReference type="EMBL" id="RKQ31339.1"/>
    </source>
</evidence>
<dbReference type="PROSITE" id="PS51273">
    <property type="entry name" value="GATASE_TYPE_1"/>
    <property type="match status" value="1"/>
</dbReference>
<dbReference type="PIRSF" id="PIRSF005639">
    <property type="entry name" value="Glut_amidoT_SNO"/>
    <property type="match status" value="1"/>
</dbReference>
<dbReference type="Pfam" id="PF01174">
    <property type="entry name" value="SNO"/>
    <property type="match status" value="1"/>
</dbReference>
<dbReference type="RefSeq" id="WP_121205000.1">
    <property type="nucleotide sequence ID" value="NZ_RBZP01000013.1"/>
</dbReference>
<dbReference type="PROSITE" id="PS51130">
    <property type="entry name" value="PDXT_SNO_2"/>
    <property type="match status" value="1"/>
</dbReference>
<dbReference type="PANTHER" id="PTHR31559">
    <property type="entry name" value="PYRIDOXAL 5'-PHOSPHATE SYNTHASE SUBUNIT SNO"/>
    <property type="match status" value="1"/>
</dbReference>
<evidence type="ECO:0000256" key="9">
    <source>
        <dbReference type="ARBA" id="ARBA00064749"/>
    </source>
</evidence>
<evidence type="ECO:0000256" key="11">
    <source>
        <dbReference type="PIRSR" id="PIRSR005639-1"/>
    </source>
</evidence>
<dbReference type="InterPro" id="IPR021196">
    <property type="entry name" value="PdxT/SNO_CS"/>
</dbReference>
<feature type="binding site" evidence="10 12">
    <location>
        <position position="110"/>
    </location>
    <ligand>
        <name>L-glutamine</name>
        <dbReference type="ChEBI" id="CHEBI:58359"/>
    </ligand>
</feature>
<organism evidence="13 14">
    <name type="scientific">Oceanobacillus halophilus</name>
    <dbReference type="NCBI Taxonomy" id="930130"/>
    <lineage>
        <taxon>Bacteria</taxon>
        <taxon>Bacillati</taxon>
        <taxon>Bacillota</taxon>
        <taxon>Bacilli</taxon>
        <taxon>Bacillales</taxon>
        <taxon>Bacillaceae</taxon>
        <taxon>Oceanobacillus</taxon>
    </lineage>
</organism>
<keyword evidence="3 10" id="KW-0663">Pyridoxal phosphate</keyword>
<dbReference type="PANTHER" id="PTHR31559:SF0">
    <property type="entry name" value="PYRIDOXAL 5'-PHOSPHATE SYNTHASE SUBUNIT SNO1-RELATED"/>
    <property type="match status" value="1"/>
</dbReference>
<dbReference type="GO" id="GO:0036381">
    <property type="term" value="F:pyridoxal 5'-phosphate synthase (glutamine hydrolysing) activity"/>
    <property type="evidence" value="ECO:0007669"/>
    <property type="project" value="UniProtKB-UniRule"/>
</dbReference>
<dbReference type="GO" id="GO:0005829">
    <property type="term" value="C:cytosol"/>
    <property type="evidence" value="ECO:0007669"/>
    <property type="project" value="TreeGrafter"/>
</dbReference>
<dbReference type="GO" id="GO:0006543">
    <property type="term" value="P:L-glutamine catabolic process"/>
    <property type="evidence" value="ECO:0007669"/>
    <property type="project" value="UniProtKB-UniRule"/>
</dbReference>
<evidence type="ECO:0000256" key="7">
    <source>
        <dbReference type="ARBA" id="ARBA00049534"/>
    </source>
</evidence>
<dbReference type="SUPFAM" id="SSF52317">
    <property type="entry name" value="Class I glutamine amidotransferase-like"/>
    <property type="match status" value="1"/>
</dbReference>
<reference evidence="13 14" key="1">
    <citation type="journal article" date="2016" name="Int. J. Syst. Evol. Microbiol.">
        <title>Oceanobacillus halophilus sp. nov., a novel moderately halophilic bacterium from a hypersaline lake.</title>
        <authorList>
            <person name="Amoozegar M.A."/>
            <person name="Bagheri M."/>
            <person name="Makhdoumi A."/>
            <person name="Nikou M.M."/>
            <person name="Fazeli S.A.S."/>
            <person name="Schumann P."/>
            <person name="Sproer C."/>
            <person name="Sanchez-Porro C."/>
            <person name="Ventosa A."/>
        </authorList>
    </citation>
    <scope>NUCLEOTIDE SEQUENCE [LARGE SCALE GENOMIC DNA]</scope>
    <source>
        <strain evidence="13 14">DSM 23996</strain>
    </source>
</reference>
<dbReference type="EMBL" id="RBZP01000013">
    <property type="protein sequence ID" value="RKQ31339.1"/>
    <property type="molecule type" value="Genomic_DNA"/>
</dbReference>
<dbReference type="AlphaFoldDB" id="A0A494ZXA5"/>
<comment type="catalytic activity">
    <reaction evidence="6 10">
        <text>aldehydo-D-ribose 5-phosphate + D-glyceraldehyde 3-phosphate + L-glutamine = pyridoxal 5'-phosphate + L-glutamate + phosphate + 3 H2O + H(+)</text>
        <dbReference type="Rhea" id="RHEA:31507"/>
        <dbReference type="ChEBI" id="CHEBI:15377"/>
        <dbReference type="ChEBI" id="CHEBI:15378"/>
        <dbReference type="ChEBI" id="CHEBI:29985"/>
        <dbReference type="ChEBI" id="CHEBI:43474"/>
        <dbReference type="ChEBI" id="CHEBI:58273"/>
        <dbReference type="ChEBI" id="CHEBI:58359"/>
        <dbReference type="ChEBI" id="CHEBI:59776"/>
        <dbReference type="ChEBI" id="CHEBI:597326"/>
        <dbReference type="EC" id="4.3.3.6"/>
    </reaction>
</comment>
<evidence type="ECO:0000313" key="14">
    <source>
        <dbReference type="Proteomes" id="UP000269301"/>
    </source>
</evidence>
<dbReference type="PROSITE" id="PS01236">
    <property type="entry name" value="PDXT_SNO_1"/>
    <property type="match status" value="1"/>
</dbReference>
<comment type="function">
    <text evidence="8 10">Catalyzes the hydrolysis of glutamine to glutamate and ammonia as part of the biosynthesis of pyridoxal 5'-phosphate. The resulting ammonia molecule is channeled to the active site of PdxS.</text>
</comment>
<evidence type="ECO:0000256" key="10">
    <source>
        <dbReference type="HAMAP-Rule" id="MF_01615"/>
    </source>
</evidence>
<name>A0A494ZXA5_9BACI</name>
<proteinExistence type="inferred from homology"/>
<evidence type="ECO:0000256" key="6">
    <source>
        <dbReference type="ARBA" id="ARBA00047992"/>
    </source>
</evidence>
<comment type="subunit">
    <text evidence="9 10">In the presence of PdxS, forms a dodecamer of heterodimers. Only shows activity in the heterodimer.</text>
</comment>
<comment type="caution">
    <text evidence="13">The sequence shown here is derived from an EMBL/GenBank/DDBJ whole genome shotgun (WGS) entry which is preliminary data.</text>
</comment>
<keyword evidence="2 10" id="KW-0378">Hydrolase</keyword>
<dbReference type="GO" id="GO:0004359">
    <property type="term" value="F:glutaminase activity"/>
    <property type="evidence" value="ECO:0007669"/>
    <property type="project" value="UniProtKB-UniRule"/>
</dbReference>
<comment type="similarity">
    <text evidence="1 10">Belongs to the glutaminase PdxT/SNO family.</text>
</comment>